<reference evidence="4" key="2">
    <citation type="journal article" date="2021" name="Microbiome">
        <title>Successional dynamics and alternative stable states in a saline activated sludge microbial community over 9 years.</title>
        <authorList>
            <person name="Wang Y."/>
            <person name="Ye J."/>
            <person name="Ju F."/>
            <person name="Liu L."/>
            <person name="Boyd J.A."/>
            <person name="Deng Y."/>
            <person name="Parks D.H."/>
            <person name="Jiang X."/>
            <person name="Yin X."/>
            <person name="Woodcroft B.J."/>
            <person name="Tyson G.W."/>
            <person name="Hugenholtz P."/>
            <person name="Polz M.F."/>
            <person name="Zhang T."/>
        </authorList>
    </citation>
    <scope>NUCLEOTIDE SEQUENCE</scope>
    <source>
        <strain evidence="4">HKST-UBA10</strain>
    </source>
</reference>
<organism evidence="4 5">
    <name type="scientific">Candidatus Dojkabacteria bacterium</name>
    <dbReference type="NCBI Taxonomy" id="2099670"/>
    <lineage>
        <taxon>Bacteria</taxon>
        <taxon>Candidatus Dojkabacteria</taxon>
    </lineage>
</organism>
<sequence>NVHLPFFIGFGNHDYLGCTDCYLNYTGTGKWMMPSAYYSIDYGDLLAIMIDTENFNSEQQDWLTSELEKPQKWKVIFGHRPIITNDAVHTGEQWSGINEFQAIACDKADVYISGHAHLMEDMGNPEGCGMRQLVSGGGGTSVRNYTDAYPSWFELSDNGFVSVEISENALIFHYIDYHGNEVYTSQIEKVSY</sequence>
<feature type="domain" description="Calcineurin-like phosphoesterase" evidence="3">
    <location>
        <begin position="5"/>
        <end position="117"/>
    </location>
</feature>
<dbReference type="InterPro" id="IPR051558">
    <property type="entry name" value="Metallophosphoesterase_PAP"/>
</dbReference>
<reference evidence="4" key="1">
    <citation type="submission" date="2020-04" db="EMBL/GenBank/DDBJ databases">
        <authorList>
            <person name="Zhang T."/>
        </authorList>
    </citation>
    <scope>NUCLEOTIDE SEQUENCE</scope>
    <source>
        <strain evidence="4">HKST-UBA10</strain>
    </source>
</reference>
<feature type="non-terminal residue" evidence="4">
    <location>
        <position position="1"/>
    </location>
</feature>
<evidence type="ECO:0000313" key="4">
    <source>
        <dbReference type="EMBL" id="MCA9382626.1"/>
    </source>
</evidence>
<keyword evidence="2" id="KW-0378">Hydrolase</keyword>
<dbReference type="Proteomes" id="UP000782843">
    <property type="component" value="Unassembled WGS sequence"/>
</dbReference>
<gene>
    <name evidence="4" type="ORF">KC660_04455</name>
</gene>
<dbReference type="InterPro" id="IPR029052">
    <property type="entry name" value="Metallo-depent_PP-like"/>
</dbReference>
<dbReference type="Pfam" id="PF00149">
    <property type="entry name" value="Metallophos"/>
    <property type="match status" value="1"/>
</dbReference>
<dbReference type="Gene3D" id="3.60.21.10">
    <property type="match status" value="1"/>
</dbReference>
<evidence type="ECO:0000256" key="2">
    <source>
        <dbReference type="ARBA" id="ARBA00022801"/>
    </source>
</evidence>
<dbReference type="PANTHER" id="PTHR10161">
    <property type="entry name" value="TARTRATE-RESISTANT ACID PHOSPHATASE TYPE 5"/>
    <property type="match status" value="1"/>
</dbReference>
<evidence type="ECO:0000313" key="5">
    <source>
        <dbReference type="Proteomes" id="UP000782843"/>
    </source>
</evidence>
<evidence type="ECO:0000256" key="1">
    <source>
        <dbReference type="ARBA" id="ARBA00022729"/>
    </source>
</evidence>
<proteinExistence type="predicted"/>
<dbReference type="InterPro" id="IPR004843">
    <property type="entry name" value="Calcineurin-like_PHP"/>
</dbReference>
<dbReference type="AlphaFoldDB" id="A0A955L465"/>
<accession>A0A955L465</accession>
<name>A0A955L465_9BACT</name>
<dbReference type="EMBL" id="JAGQLG010000185">
    <property type="protein sequence ID" value="MCA9382626.1"/>
    <property type="molecule type" value="Genomic_DNA"/>
</dbReference>
<evidence type="ECO:0000259" key="3">
    <source>
        <dbReference type="Pfam" id="PF00149"/>
    </source>
</evidence>
<protein>
    <submittedName>
        <fullName evidence="4">Metallophosphoesterase</fullName>
    </submittedName>
</protein>
<dbReference type="PANTHER" id="PTHR10161:SF14">
    <property type="entry name" value="TARTRATE-RESISTANT ACID PHOSPHATASE TYPE 5"/>
    <property type="match status" value="1"/>
</dbReference>
<comment type="caution">
    <text evidence="4">The sequence shown here is derived from an EMBL/GenBank/DDBJ whole genome shotgun (WGS) entry which is preliminary data.</text>
</comment>
<dbReference type="SUPFAM" id="SSF56300">
    <property type="entry name" value="Metallo-dependent phosphatases"/>
    <property type="match status" value="1"/>
</dbReference>
<dbReference type="GO" id="GO:0016787">
    <property type="term" value="F:hydrolase activity"/>
    <property type="evidence" value="ECO:0007669"/>
    <property type="project" value="UniProtKB-KW"/>
</dbReference>
<keyword evidence="1" id="KW-0732">Signal</keyword>